<evidence type="ECO:0000313" key="6">
    <source>
        <dbReference type="EMBL" id="KAA9333246.1"/>
    </source>
</evidence>
<dbReference type="PANTHER" id="PTHR32322:SF2">
    <property type="entry name" value="EAMA DOMAIN-CONTAINING PROTEIN"/>
    <property type="match status" value="1"/>
</dbReference>
<dbReference type="SUPFAM" id="SSF103481">
    <property type="entry name" value="Multidrug resistance efflux transporter EmrE"/>
    <property type="match status" value="2"/>
</dbReference>
<keyword evidence="7" id="KW-1185">Reference proteome</keyword>
<proteinExistence type="inferred from homology"/>
<evidence type="ECO:0000256" key="1">
    <source>
        <dbReference type="ARBA" id="ARBA00004141"/>
    </source>
</evidence>
<keyword evidence="3" id="KW-0812">Transmembrane</keyword>
<protein>
    <submittedName>
        <fullName evidence="6">EamA family transporter</fullName>
    </submittedName>
</protein>
<dbReference type="EMBL" id="VTWU01000003">
    <property type="protein sequence ID" value="KAA9333246.1"/>
    <property type="molecule type" value="Genomic_DNA"/>
</dbReference>
<evidence type="ECO:0000313" key="7">
    <source>
        <dbReference type="Proteomes" id="UP000326380"/>
    </source>
</evidence>
<comment type="subcellular location">
    <subcellularLocation>
        <location evidence="1">Membrane</location>
        <topology evidence="1">Multi-pass membrane protein</topology>
    </subcellularLocation>
</comment>
<accession>A0A7L4ZYG4</accession>
<dbReference type="Pfam" id="PF00892">
    <property type="entry name" value="EamA"/>
    <property type="match status" value="2"/>
</dbReference>
<evidence type="ECO:0000256" key="4">
    <source>
        <dbReference type="ARBA" id="ARBA00022989"/>
    </source>
</evidence>
<comment type="similarity">
    <text evidence="2">Belongs to the EamA transporter family.</text>
</comment>
<dbReference type="RefSeq" id="WP_151078666.1">
    <property type="nucleotide sequence ID" value="NZ_CP047647.1"/>
</dbReference>
<dbReference type="PANTHER" id="PTHR32322">
    <property type="entry name" value="INNER MEMBRANE TRANSPORTER"/>
    <property type="match status" value="1"/>
</dbReference>
<name>A0A7L4ZYG4_9BACT</name>
<dbReference type="GO" id="GO:0016020">
    <property type="term" value="C:membrane"/>
    <property type="evidence" value="ECO:0007669"/>
    <property type="project" value="UniProtKB-SubCell"/>
</dbReference>
<reference evidence="6 7" key="1">
    <citation type="submission" date="2019-09" db="EMBL/GenBank/DDBJ databases">
        <title>Genome sequence of Hymenobacter sp. M3.</title>
        <authorList>
            <person name="Srinivasan S."/>
        </authorList>
    </citation>
    <scope>NUCLEOTIDE SEQUENCE [LARGE SCALE GENOMIC DNA]</scope>
    <source>
        <strain evidence="6 7">M3</strain>
    </source>
</reference>
<sequence>MTSVSVPRPPALLVGGALLSIYLIWGSTYLASKTALTACPPMLLSGMRFLLAGAVQYGVVRLSGAAAPSRQDWQRAALAGFCLLLCGNGGTTFSQQYIPSGLAALLVASVPMFLALLSWVSGLTPRPTVPVTVGLLLGAVGMYLLASTRISGDVLIPGHVPLGIAAVLIASFMWSIGSLLSKQKPVGGSPFLGVGMQMLCGGAFLLLGALVRGEAASFQLANVTLKAGLAFGYLIVFGSWIAFSAYIWLLRMVEPALAGTYAFVNPVVAVLLGWAFAGEELNPQMASGATLIVLAVMLVVLGGRRSRPQPAAEATPEPHLAVKK</sequence>
<gene>
    <name evidence="6" type="ORF">F0P96_09720</name>
</gene>
<dbReference type="InterPro" id="IPR000620">
    <property type="entry name" value="EamA_dom"/>
</dbReference>
<keyword evidence="5" id="KW-0472">Membrane</keyword>
<evidence type="ECO:0000256" key="3">
    <source>
        <dbReference type="ARBA" id="ARBA00022692"/>
    </source>
</evidence>
<comment type="caution">
    <text evidence="6">The sequence shown here is derived from an EMBL/GenBank/DDBJ whole genome shotgun (WGS) entry which is preliminary data.</text>
</comment>
<dbReference type="Proteomes" id="UP000326380">
    <property type="component" value="Unassembled WGS sequence"/>
</dbReference>
<evidence type="ECO:0000256" key="2">
    <source>
        <dbReference type="ARBA" id="ARBA00007362"/>
    </source>
</evidence>
<evidence type="ECO:0000256" key="5">
    <source>
        <dbReference type="ARBA" id="ARBA00023136"/>
    </source>
</evidence>
<dbReference type="InterPro" id="IPR050638">
    <property type="entry name" value="AA-Vitamin_Transporters"/>
</dbReference>
<keyword evidence="4" id="KW-1133">Transmembrane helix</keyword>
<dbReference type="InterPro" id="IPR037185">
    <property type="entry name" value="EmrE-like"/>
</dbReference>
<dbReference type="AlphaFoldDB" id="A0A7L4ZYG4"/>
<organism evidence="6 7">
    <name type="scientific">Hymenobacter busanensis</name>
    <dbReference type="NCBI Taxonomy" id="2607656"/>
    <lineage>
        <taxon>Bacteria</taxon>
        <taxon>Pseudomonadati</taxon>
        <taxon>Bacteroidota</taxon>
        <taxon>Cytophagia</taxon>
        <taxon>Cytophagales</taxon>
        <taxon>Hymenobacteraceae</taxon>
        <taxon>Hymenobacter</taxon>
    </lineage>
</organism>